<keyword evidence="5" id="KW-1185">Reference proteome</keyword>
<keyword evidence="1 4" id="KW-0808">Transferase</keyword>
<dbReference type="RefSeq" id="WP_113696160.1">
    <property type="nucleotide sequence ID" value="NZ_CP015163.1"/>
</dbReference>
<protein>
    <submittedName>
        <fullName evidence="4">GCN5 family acetyltransferase</fullName>
    </submittedName>
</protein>
<name>A0A344LGC6_9PSEU</name>
<dbReference type="SUPFAM" id="SSF55729">
    <property type="entry name" value="Acyl-CoA N-acyltransferases (Nat)"/>
    <property type="match status" value="1"/>
</dbReference>
<dbReference type="Pfam" id="PF24553">
    <property type="entry name" value="Rv0428c_C"/>
    <property type="match status" value="1"/>
</dbReference>
<evidence type="ECO:0000256" key="2">
    <source>
        <dbReference type="ARBA" id="ARBA00023315"/>
    </source>
</evidence>
<reference evidence="4 5" key="1">
    <citation type="submission" date="2016-04" db="EMBL/GenBank/DDBJ databases">
        <title>Complete genome sequence and analysis of deep-sea sediment isolate, Amycolatopsis sp. WP1.</title>
        <authorList>
            <person name="Wang H."/>
            <person name="Chen S."/>
            <person name="Wu Q."/>
        </authorList>
    </citation>
    <scope>NUCLEOTIDE SEQUENCE [LARGE SCALE GENOMIC DNA]</scope>
    <source>
        <strain evidence="4 5">WP1</strain>
    </source>
</reference>
<accession>A0A344LGC6</accession>
<dbReference type="KEGG" id="aab:A4R43_35505"/>
<dbReference type="PROSITE" id="PS51186">
    <property type="entry name" value="GNAT"/>
    <property type="match status" value="1"/>
</dbReference>
<dbReference type="AlphaFoldDB" id="A0A344LGC6"/>
<dbReference type="InterPro" id="IPR016181">
    <property type="entry name" value="Acyl_CoA_acyltransferase"/>
</dbReference>
<dbReference type="PANTHER" id="PTHR43877">
    <property type="entry name" value="AMINOALKYLPHOSPHONATE N-ACETYLTRANSFERASE-RELATED-RELATED"/>
    <property type="match status" value="1"/>
</dbReference>
<dbReference type="Proteomes" id="UP000250434">
    <property type="component" value="Chromosome"/>
</dbReference>
<keyword evidence="2" id="KW-0012">Acyltransferase</keyword>
<dbReference type="OrthoDB" id="9775595at2"/>
<sequence length="249" mass="26233">MEPAETLELQCALAWPPVTGRWLGTWWFRAAGGFTGRANTALAIGDPGVPVTEALERVCEFAHSHGLEPAVQAVQHGPVERALAARGWVPNVAHEAGHEVSVLVGPLGGPAETARILGEPTPGWWELCAGTTEPSEAQRHVLTTAPALGYGVVEAGTETVGAVRAAVVDDVLHVSRLAVAPAYRRKGLAADLMAAAGAWAGARGATRCALQVSVANAPALALYHRLGFTEHHRYRYWVPATPACEDRSP</sequence>
<dbReference type="GO" id="GO:0016747">
    <property type="term" value="F:acyltransferase activity, transferring groups other than amino-acyl groups"/>
    <property type="evidence" value="ECO:0007669"/>
    <property type="project" value="InterPro"/>
</dbReference>
<proteinExistence type="predicted"/>
<feature type="domain" description="N-acetyltransferase" evidence="3">
    <location>
        <begin position="112"/>
        <end position="249"/>
    </location>
</feature>
<evidence type="ECO:0000313" key="4">
    <source>
        <dbReference type="EMBL" id="AXB47100.1"/>
    </source>
</evidence>
<evidence type="ECO:0000259" key="3">
    <source>
        <dbReference type="PROSITE" id="PS51186"/>
    </source>
</evidence>
<evidence type="ECO:0000256" key="1">
    <source>
        <dbReference type="ARBA" id="ARBA00022679"/>
    </source>
</evidence>
<organism evidence="4 5">
    <name type="scientific">Amycolatopsis albispora</name>
    <dbReference type="NCBI Taxonomy" id="1804986"/>
    <lineage>
        <taxon>Bacteria</taxon>
        <taxon>Bacillati</taxon>
        <taxon>Actinomycetota</taxon>
        <taxon>Actinomycetes</taxon>
        <taxon>Pseudonocardiales</taxon>
        <taxon>Pseudonocardiaceae</taxon>
        <taxon>Amycolatopsis</taxon>
    </lineage>
</organism>
<dbReference type="InterPro" id="IPR050832">
    <property type="entry name" value="Bact_Acetyltransf"/>
</dbReference>
<gene>
    <name evidence="4" type="ORF">A4R43_35505</name>
</gene>
<dbReference type="Gene3D" id="3.40.630.30">
    <property type="match status" value="1"/>
</dbReference>
<evidence type="ECO:0000313" key="5">
    <source>
        <dbReference type="Proteomes" id="UP000250434"/>
    </source>
</evidence>
<dbReference type="InterPro" id="IPR056935">
    <property type="entry name" value="Rv0428c-like_C"/>
</dbReference>
<dbReference type="EMBL" id="CP015163">
    <property type="protein sequence ID" value="AXB47100.1"/>
    <property type="molecule type" value="Genomic_DNA"/>
</dbReference>
<dbReference type="InterPro" id="IPR000182">
    <property type="entry name" value="GNAT_dom"/>
</dbReference>